<dbReference type="PANTHER" id="PTHR30388">
    <property type="entry name" value="ALDEHYDE OXIDOREDUCTASE MOLYBDENUM COFACTOR ASSEMBLY PROTEIN"/>
    <property type="match status" value="1"/>
</dbReference>
<dbReference type="AlphaFoldDB" id="A0A2N3PQH2"/>
<reference evidence="3" key="1">
    <citation type="submission" date="2017-12" db="EMBL/GenBank/DDBJ databases">
        <title>Draft genome sequence of Telmatospirillum siberiense 26-4b1T, an acidotolerant peatland alphaproteobacterium potentially involved in sulfur cycling.</title>
        <authorList>
            <person name="Hausmann B."/>
            <person name="Pjevac P."/>
            <person name="Schreck K."/>
            <person name="Herbold C.W."/>
            <person name="Daims H."/>
            <person name="Wagner M."/>
            <person name="Pester M."/>
            <person name="Loy A."/>
        </authorList>
    </citation>
    <scope>NUCLEOTIDE SEQUENCE [LARGE SCALE GENOMIC DNA]</scope>
    <source>
        <strain evidence="3">26-4b1</strain>
    </source>
</reference>
<organism evidence="2 3">
    <name type="scientific">Telmatospirillum siberiense</name>
    <dbReference type="NCBI Taxonomy" id="382514"/>
    <lineage>
        <taxon>Bacteria</taxon>
        <taxon>Pseudomonadati</taxon>
        <taxon>Pseudomonadota</taxon>
        <taxon>Alphaproteobacteria</taxon>
        <taxon>Rhodospirillales</taxon>
        <taxon>Rhodospirillaceae</taxon>
        <taxon>Telmatospirillum</taxon>
    </lineage>
</organism>
<name>A0A2N3PQH2_9PROT</name>
<gene>
    <name evidence="2" type="ORF">CWS72_20830</name>
</gene>
<dbReference type="InterPro" id="IPR027051">
    <property type="entry name" value="XdhC_Rossmann_dom"/>
</dbReference>
<dbReference type="EMBL" id="PIUM01000029">
    <property type="protein sequence ID" value="PKU22632.1"/>
    <property type="molecule type" value="Genomic_DNA"/>
</dbReference>
<dbReference type="Gene3D" id="3.40.50.720">
    <property type="entry name" value="NAD(P)-binding Rossmann-like Domain"/>
    <property type="match status" value="1"/>
</dbReference>
<evidence type="ECO:0000259" key="1">
    <source>
        <dbReference type="Pfam" id="PF13478"/>
    </source>
</evidence>
<dbReference type="Pfam" id="PF13478">
    <property type="entry name" value="XdhC_C"/>
    <property type="match status" value="1"/>
</dbReference>
<dbReference type="OrthoDB" id="9815497at2"/>
<sequence>MRHELFRELQELRRRREPVALVTDLRDGAQALFVPGKGGLPGTLALSDEQSAAIAGMLHQSVSGPLDEILFVRSYAAPWTLLVVGAVHIAQFLAPMARLAGFDVTLIDPRRAFAAEHRFPGLDLIVGWPDEVMEQTAPPTRQTAVVTLAHDPKIDDPALFAALRSPAFYVGALGSARSHAKRVERLTAAGFGPADIARIAAPIGLDLGGRAPAEIAVSVLAEVVGARYGRQRVPR</sequence>
<evidence type="ECO:0000313" key="3">
    <source>
        <dbReference type="Proteomes" id="UP000233293"/>
    </source>
</evidence>
<comment type="caution">
    <text evidence="2">The sequence shown here is derived from an EMBL/GenBank/DDBJ whole genome shotgun (WGS) entry which is preliminary data.</text>
</comment>
<feature type="domain" description="XdhC Rossmann" evidence="1">
    <location>
        <begin position="81"/>
        <end position="223"/>
    </location>
</feature>
<accession>A0A2N3PQH2</accession>
<dbReference type="Proteomes" id="UP000233293">
    <property type="component" value="Unassembled WGS sequence"/>
</dbReference>
<keyword evidence="3" id="KW-1185">Reference proteome</keyword>
<dbReference type="InterPro" id="IPR052698">
    <property type="entry name" value="MoCofactor_Util/Proc"/>
</dbReference>
<proteinExistence type="predicted"/>
<evidence type="ECO:0000313" key="2">
    <source>
        <dbReference type="EMBL" id="PKU22632.1"/>
    </source>
</evidence>
<protein>
    <submittedName>
        <fullName evidence="2">Xanthine dehydrogenase</fullName>
    </submittedName>
</protein>
<dbReference type="RefSeq" id="WP_101252565.1">
    <property type="nucleotide sequence ID" value="NZ_PIUM01000029.1"/>
</dbReference>
<dbReference type="PANTHER" id="PTHR30388:SF4">
    <property type="entry name" value="MOLYBDENUM COFACTOR INSERTION CHAPERONE PAOD"/>
    <property type="match status" value="1"/>
</dbReference>